<accession>A0A4Q9P474</accession>
<evidence type="ECO:0000259" key="2">
    <source>
        <dbReference type="Pfam" id="PF26640"/>
    </source>
</evidence>
<evidence type="ECO:0000313" key="3">
    <source>
        <dbReference type="EMBL" id="TBU57699.1"/>
    </source>
</evidence>
<dbReference type="EMBL" id="ML145134">
    <property type="protein sequence ID" value="TBU57699.1"/>
    <property type="molecule type" value="Genomic_DNA"/>
</dbReference>
<dbReference type="PANTHER" id="PTHR10622">
    <property type="entry name" value="HET DOMAIN-CONTAINING PROTEIN"/>
    <property type="match status" value="1"/>
</dbReference>
<evidence type="ECO:0000313" key="4">
    <source>
        <dbReference type="Proteomes" id="UP000292082"/>
    </source>
</evidence>
<proteinExistence type="predicted"/>
<dbReference type="PANTHER" id="PTHR10622:SF10">
    <property type="entry name" value="HET DOMAIN-CONTAINING PROTEIN"/>
    <property type="match status" value="1"/>
</dbReference>
<keyword evidence="4" id="KW-1185">Reference proteome</keyword>
<dbReference type="Pfam" id="PF06985">
    <property type="entry name" value="HET"/>
    <property type="match status" value="1"/>
</dbReference>
<evidence type="ECO:0000259" key="1">
    <source>
        <dbReference type="Pfam" id="PF06985"/>
    </source>
</evidence>
<dbReference type="AlphaFoldDB" id="A0A4Q9P474"/>
<feature type="domain" description="Heterokaryon incompatibility" evidence="1">
    <location>
        <begin position="22"/>
        <end position="122"/>
    </location>
</feature>
<dbReference type="InterPro" id="IPR010730">
    <property type="entry name" value="HET"/>
</dbReference>
<sequence>MRLLATLTGELVQVRSPEDVRYAILSHVWSEGGEQSLQDLERIHAEVSAAQEADPTLPKSTPLDRMSPKIRGACAYALAEGFDFIWIDSCCMDKTSSAELSEAINSMYAWYSKATVCFAFLHDVPMMQPRSAVLSRFRQSVWFTRGWTLQELIAPRRVIFVSAEWRTIGDKSALSGIIEEITGIDGDILRHSRPLHSVSVARRMSWAARRVTTRKEDEAYSLLGIFGVNIAPIYGEGDRAFIRLQEEILARIPDQSIFAWNLHLPLSLHPHSQTFHQASLFALSPAWFLSSGNIHAISREELSRRLQLRIPPATHSMTSYGIRTVLPIISITVHFHLAILACQYGRGVGRTMCLMLKGDFDGILVPISIAGIDRNISPADFVTASRPRIRPFPRLGRIRLTHADIHINLTPSEHPRLVEVHISRGLQPGFTREIIPPILLHPSGGLRIADTDHLATTQPAICGGPSTYCGIRLDPRSESELKREGYGVCYSRAARSAYLPDVHTFAFHRRRCSISISIFPCPCSREVPRSGSKTPGTEQTMKSLALSLTVTVTFPLSTYRSKAVPITISGDAFDPDGNYVPVAHDWRQPCHRKGPIPTFQDTFTSQEFSFKDSSGPRAHPFLELQLDRDAPQGTHASTTFTLAAHFNAEPRPMLVPLRWHVPGPTPCVITEEWEESSGGLLRGRTTTHTCLEPASGSLSQPVPLTQPVRRG</sequence>
<feature type="domain" description="DUF8212" evidence="2">
    <location>
        <begin position="239"/>
        <end position="335"/>
    </location>
</feature>
<name>A0A4Q9P474_9APHY</name>
<organism evidence="3 4">
    <name type="scientific">Dichomitus squalens</name>
    <dbReference type="NCBI Taxonomy" id="114155"/>
    <lineage>
        <taxon>Eukaryota</taxon>
        <taxon>Fungi</taxon>
        <taxon>Dikarya</taxon>
        <taxon>Basidiomycota</taxon>
        <taxon>Agaricomycotina</taxon>
        <taxon>Agaricomycetes</taxon>
        <taxon>Polyporales</taxon>
        <taxon>Polyporaceae</taxon>
        <taxon>Dichomitus</taxon>
    </lineage>
</organism>
<dbReference type="InterPro" id="IPR058525">
    <property type="entry name" value="DUF8212"/>
</dbReference>
<dbReference type="Proteomes" id="UP000292082">
    <property type="component" value="Unassembled WGS sequence"/>
</dbReference>
<gene>
    <name evidence="3" type="ORF">BD310DRAFT_928847</name>
</gene>
<dbReference type="Pfam" id="PF26640">
    <property type="entry name" value="DUF8212"/>
    <property type="match status" value="1"/>
</dbReference>
<protein>
    <submittedName>
        <fullName evidence="3">Uncharacterized protein</fullName>
    </submittedName>
</protein>
<reference evidence="3 4" key="1">
    <citation type="submission" date="2019-01" db="EMBL/GenBank/DDBJ databases">
        <title>Draft genome sequences of three monokaryotic isolates of the white-rot basidiomycete fungus Dichomitus squalens.</title>
        <authorList>
            <consortium name="DOE Joint Genome Institute"/>
            <person name="Lopez S.C."/>
            <person name="Andreopoulos B."/>
            <person name="Pangilinan J."/>
            <person name="Lipzen A."/>
            <person name="Riley R."/>
            <person name="Ahrendt S."/>
            <person name="Ng V."/>
            <person name="Barry K."/>
            <person name="Daum C."/>
            <person name="Grigoriev I.V."/>
            <person name="Hilden K.S."/>
            <person name="Makela M.R."/>
            <person name="de Vries R.P."/>
        </authorList>
    </citation>
    <scope>NUCLEOTIDE SEQUENCE [LARGE SCALE GENOMIC DNA]</scope>
    <source>
        <strain evidence="3 4">CBS 464.89</strain>
    </source>
</reference>